<accession>A0A379YBM3</accession>
<evidence type="ECO:0000256" key="1">
    <source>
        <dbReference type="SAM" id="Phobius"/>
    </source>
</evidence>
<evidence type="ECO:0000313" key="2">
    <source>
        <dbReference type="EMBL" id="SUI43093.1"/>
    </source>
</evidence>
<sequence>MTLYFITKPEARNYGAALWAGFLGGNLSSFVKWGTENPMPPRTPDRGIPPAEMLQDLGFNVNEMIYNYSGHIVNWGVAGIHHLFSIVFAMFYCFVAEIFPAIKLWQGAAFAILVTIGFHGILLPVFHWAPPLWQLPFDEILSETLGHILWMWAIEVVRRDVRNRITKEPDPEFQQTLEDKC</sequence>
<dbReference type="Proteomes" id="UP000255529">
    <property type="component" value="Unassembled WGS sequence"/>
</dbReference>
<dbReference type="EMBL" id="UGYN01000002">
    <property type="protein sequence ID" value="SUI43093.1"/>
    <property type="molecule type" value="Genomic_DNA"/>
</dbReference>
<keyword evidence="1" id="KW-0472">Membrane</keyword>
<dbReference type="AlphaFoldDB" id="A0A379YBM3"/>
<gene>
    <name evidence="2" type="primary">yagU</name>
    <name evidence="2" type="ORF">NCTC11544_00078</name>
</gene>
<protein>
    <submittedName>
        <fullName evidence="2">Inner membrane protein yagU</fullName>
    </submittedName>
</protein>
<keyword evidence="1" id="KW-0812">Transmembrane</keyword>
<feature type="transmembrane region" description="Helical" evidence="1">
    <location>
        <begin position="107"/>
        <end position="128"/>
    </location>
</feature>
<dbReference type="RefSeq" id="WP_115182644.1">
    <property type="nucleotide sequence ID" value="NZ_CAMKUF010000001.1"/>
</dbReference>
<dbReference type="InterPro" id="IPR009898">
    <property type="entry name" value="DUF1440"/>
</dbReference>
<organism evidence="2 3">
    <name type="scientific">Serratia quinivorans</name>
    <dbReference type="NCBI Taxonomy" id="137545"/>
    <lineage>
        <taxon>Bacteria</taxon>
        <taxon>Pseudomonadati</taxon>
        <taxon>Pseudomonadota</taxon>
        <taxon>Gammaproteobacteria</taxon>
        <taxon>Enterobacterales</taxon>
        <taxon>Yersiniaceae</taxon>
        <taxon>Serratia</taxon>
    </lineage>
</organism>
<evidence type="ECO:0000313" key="3">
    <source>
        <dbReference type="Proteomes" id="UP000255529"/>
    </source>
</evidence>
<reference evidence="2 3" key="1">
    <citation type="submission" date="2018-06" db="EMBL/GenBank/DDBJ databases">
        <authorList>
            <consortium name="Pathogen Informatics"/>
            <person name="Doyle S."/>
        </authorList>
    </citation>
    <scope>NUCLEOTIDE SEQUENCE [LARGE SCALE GENOMIC DNA]</scope>
    <source>
        <strain evidence="2 3">NCTC11544</strain>
    </source>
</reference>
<dbReference type="Pfam" id="PF07274">
    <property type="entry name" value="DUF1440"/>
    <property type="match status" value="1"/>
</dbReference>
<keyword evidence="1" id="KW-1133">Transmembrane helix</keyword>
<proteinExistence type="predicted"/>
<name>A0A379YBM3_9GAMM</name>
<feature type="transmembrane region" description="Helical" evidence="1">
    <location>
        <begin position="72"/>
        <end position="95"/>
    </location>
</feature>